<dbReference type="PANTHER" id="PTHR43584:SF8">
    <property type="entry name" value="N-ACETYLMURAMATE ALPHA-1-PHOSPHATE URIDYLYLTRANSFERASE"/>
    <property type="match status" value="1"/>
</dbReference>
<evidence type="ECO:0000256" key="1">
    <source>
        <dbReference type="ARBA" id="ARBA00022679"/>
    </source>
</evidence>
<dbReference type="SUPFAM" id="SSF51161">
    <property type="entry name" value="Trimeric LpxA-like enzymes"/>
    <property type="match status" value="1"/>
</dbReference>
<name>A0ABY6JCJ8_9ENTR</name>
<evidence type="ECO:0008006" key="5">
    <source>
        <dbReference type="Google" id="ProtNLM"/>
    </source>
</evidence>
<dbReference type="RefSeq" id="WP_264384039.1">
    <property type="nucleotide sequence ID" value="NZ_CP074352.1"/>
</dbReference>
<dbReference type="Gene3D" id="2.160.10.10">
    <property type="entry name" value="Hexapeptide repeat proteins"/>
    <property type="match status" value="2"/>
</dbReference>
<keyword evidence="2" id="KW-0012">Acyltransferase</keyword>
<evidence type="ECO:0000313" key="3">
    <source>
        <dbReference type="EMBL" id="UYU30201.1"/>
    </source>
</evidence>
<dbReference type="PANTHER" id="PTHR43584">
    <property type="entry name" value="NUCLEOTIDYL TRANSFERASE"/>
    <property type="match status" value="1"/>
</dbReference>
<dbReference type="InterPro" id="IPR050065">
    <property type="entry name" value="GlmU-like"/>
</dbReference>
<dbReference type="InterPro" id="IPR048014">
    <property type="entry name" value="YdcK-like"/>
</dbReference>
<keyword evidence="1" id="KW-0808">Transferase</keyword>
<evidence type="ECO:0000313" key="4">
    <source>
        <dbReference type="Proteomes" id="UP001156318"/>
    </source>
</evidence>
<dbReference type="InterPro" id="IPR040831">
    <property type="entry name" value="B_solenoid_ydck_rpt"/>
</dbReference>
<gene>
    <name evidence="3" type="ORF">KFZ77_09815</name>
</gene>
<dbReference type="NCBIfam" id="NF040481">
    <property type="entry name" value="YdcK_fam"/>
    <property type="match status" value="1"/>
</dbReference>
<sequence length="326" mass="35236">MNKYELTTASQRISVEIEGENQWVELHQIRALRDFNDVTAGSCGGWVADVACLSQQGDCWIYAENCLVLAGARIEDNARITGACVIGDGVRIRENAWVDNARLSDGADISGSATVQSSVVSGGCVITDEARVINHSEVDASQGLTADDTQQLRIYQQATVNHSKVVHQAQIYGRAMVVHAFVEHRAAVFDEALVQGNAENSVWICDCAQVYGRARILAGSGEDQCPTLRYSTRVYGNALIEGDCVCKHRVEIYGDAILCGGPILLDEGVSVYGRARISGDVVIENQVTLCDDAQVEGGHGETLHLRGAKTISGTQRVTRTPFYGVF</sequence>
<keyword evidence="4" id="KW-1185">Reference proteome</keyword>
<dbReference type="InterPro" id="IPR011004">
    <property type="entry name" value="Trimer_LpxA-like_sf"/>
</dbReference>
<dbReference type="EMBL" id="CP074352">
    <property type="protein sequence ID" value="UYU30201.1"/>
    <property type="molecule type" value="Genomic_DNA"/>
</dbReference>
<reference evidence="3 4" key="1">
    <citation type="submission" date="2021-05" db="EMBL/GenBank/DDBJ databases">
        <title>Isolation, identification, and the growth promoting effects of Pantoea dispersa strain YSD J2 from the aboveground leaves of Cyperus esculentus L.Var. Sativus.</title>
        <authorList>
            <person name="Wang S."/>
            <person name="Tang X.M."/>
            <person name="Huang Y.N."/>
        </authorList>
    </citation>
    <scope>NUCLEOTIDE SEQUENCE [LARGE SCALE GENOMIC DNA]</scope>
    <source>
        <strain evidence="4">YSD YN2</strain>
    </source>
</reference>
<organism evidence="3 4">
    <name type="scientific">Siccibacter colletis</name>
    <dbReference type="NCBI Taxonomy" id="1505757"/>
    <lineage>
        <taxon>Bacteria</taxon>
        <taxon>Pseudomonadati</taxon>
        <taxon>Pseudomonadota</taxon>
        <taxon>Gammaproteobacteria</taxon>
        <taxon>Enterobacterales</taxon>
        <taxon>Enterobacteriaceae</taxon>
        <taxon>Siccibacter</taxon>
    </lineage>
</organism>
<proteinExistence type="predicted"/>
<dbReference type="Pfam" id="PF18836">
    <property type="entry name" value="B_solenoid_ydck"/>
    <property type="match status" value="1"/>
</dbReference>
<accession>A0ABY6JCJ8</accession>
<evidence type="ECO:0000256" key="2">
    <source>
        <dbReference type="ARBA" id="ARBA00023315"/>
    </source>
</evidence>
<protein>
    <recommendedName>
        <fullName evidence="5">Acetyltransferase</fullName>
    </recommendedName>
</protein>
<dbReference type="Proteomes" id="UP001156318">
    <property type="component" value="Chromosome"/>
</dbReference>